<comment type="caution">
    <text evidence="1">The sequence shown here is derived from an EMBL/GenBank/DDBJ whole genome shotgun (WGS) entry which is preliminary data.</text>
</comment>
<proteinExistence type="predicted"/>
<protein>
    <submittedName>
        <fullName evidence="1">Uncharacterized protein</fullName>
    </submittedName>
</protein>
<organism evidence="1 2">
    <name type="scientific">Candidatus Kaiserbacteria bacterium RIFCSPHIGHO2_01_FULL_48_10</name>
    <dbReference type="NCBI Taxonomy" id="1798476"/>
    <lineage>
        <taxon>Bacteria</taxon>
        <taxon>Candidatus Kaiseribacteriota</taxon>
    </lineage>
</organism>
<dbReference type="EMBL" id="MFKP01000009">
    <property type="protein sequence ID" value="OGG44427.1"/>
    <property type="molecule type" value="Genomic_DNA"/>
</dbReference>
<name>A0A1F6C670_9BACT</name>
<accession>A0A1F6C670</accession>
<evidence type="ECO:0000313" key="1">
    <source>
        <dbReference type="EMBL" id="OGG44427.1"/>
    </source>
</evidence>
<dbReference type="AlphaFoldDB" id="A0A1F6C670"/>
<evidence type="ECO:0000313" key="2">
    <source>
        <dbReference type="Proteomes" id="UP000178249"/>
    </source>
</evidence>
<sequence length="116" mass="12888">MPSGEDYRSIKLEQGQLVDQIKNLTQDEWAKVSAKLGLCVSESNGKGSHIAVYKSNTCSPSDSSCLVLTIPHKLYSQIQRDFIKKLVAYGKNDGKYTEADVWIALGVKIQKNNEPK</sequence>
<reference evidence="1 2" key="1">
    <citation type="journal article" date="2016" name="Nat. Commun.">
        <title>Thousands of microbial genomes shed light on interconnected biogeochemical processes in an aquifer system.</title>
        <authorList>
            <person name="Anantharaman K."/>
            <person name="Brown C.T."/>
            <person name="Hug L.A."/>
            <person name="Sharon I."/>
            <person name="Castelle C.J."/>
            <person name="Probst A.J."/>
            <person name="Thomas B.C."/>
            <person name="Singh A."/>
            <person name="Wilkins M.J."/>
            <person name="Karaoz U."/>
            <person name="Brodie E.L."/>
            <person name="Williams K.H."/>
            <person name="Hubbard S.S."/>
            <person name="Banfield J.F."/>
        </authorList>
    </citation>
    <scope>NUCLEOTIDE SEQUENCE [LARGE SCALE GENOMIC DNA]</scope>
</reference>
<gene>
    <name evidence="1" type="ORF">A2841_00440</name>
</gene>
<dbReference type="Proteomes" id="UP000178249">
    <property type="component" value="Unassembled WGS sequence"/>
</dbReference>